<name>A0A0F9GSV1_9ZZZZ</name>
<comment type="caution">
    <text evidence="1">The sequence shown here is derived from an EMBL/GenBank/DDBJ whole genome shotgun (WGS) entry which is preliminary data.</text>
</comment>
<gene>
    <name evidence="1" type="ORF">LCGC14_1789990</name>
</gene>
<evidence type="ECO:0000313" key="1">
    <source>
        <dbReference type="EMBL" id="KKM01875.1"/>
    </source>
</evidence>
<accession>A0A0F9GSV1</accession>
<protein>
    <submittedName>
        <fullName evidence="1">Uncharacterized protein</fullName>
    </submittedName>
</protein>
<dbReference type="AlphaFoldDB" id="A0A0F9GSV1"/>
<dbReference type="EMBL" id="LAZR01017077">
    <property type="protein sequence ID" value="KKM01875.1"/>
    <property type="molecule type" value="Genomic_DNA"/>
</dbReference>
<reference evidence="1" key="1">
    <citation type="journal article" date="2015" name="Nature">
        <title>Complex archaea that bridge the gap between prokaryotes and eukaryotes.</title>
        <authorList>
            <person name="Spang A."/>
            <person name="Saw J.H."/>
            <person name="Jorgensen S.L."/>
            <person name="Zaremba-Niedzwiedzka K."/>
            <person name="Martijn J."/>
            <person name="Lind A.E."/>
            <person name="van Eijk R."/>
            <person name="Schleper C."/>
            <person name="Guy L."/>
            <person name="Ettema T.J."/>
        </authorList>
    </citation>
    <scope>NUCLEOTIDE SEQUENCE</scope>
</reference>
<sequence length="59" mass="6837">MNKMELYNSWKSAIGGLILLGDQIKQAKDWKLFIVPVAKEDKKKIKTAVRFLKYIIKKG</sequence>
<organism evidence="1">
    <name type="scientific">marine sediment metagenome</name>
    <dbReference type="NCBI Taxonomy" id="412755"/>
    <lineage>
        <taxon>unclassified sequences</taxon>
        <taxon>metagenomes</taxon>
        <taxon>ecological metagenomes</taxon>
    </lineage>
</organism>
<proteinExistence type="predicted"/>